<reference evidence="3 4" key="1">
    <citation type="journal article" date="2019" name="Int. J. Syst. Evol. Microbiol.">
        <title>The Global Catalogue of Microorganisms (GCM) 10K type strain sequencing project: providing services to taxonomists for standard genome sequencing and annotation.</title>
        <authorList>
            <consortium name="The Broad Institute Genomics Platform"/>
            <consortium name="The Broad Institute Genome Sequencing Center for Infectious Disease"/>
            <person name="Wu L."/>
            <person name="Ma J."/>
        </authorList>
    </citation>
    <scope>NUCLEOTIDE SEQUENCE [LARGE SCALE GENOMIC DNA]</scope>
    <source>
        <strain evidence="3 4">CGMCC 1.12125</strain>
    </source>
</reference>
<evidence type="ECO:0008006" key="5">
    <source>
        <dbReference type="Google" id="ProtNLM"/>
    </source>
</evidence>
<feature type="transmembrane region" description="Helical" evidence="2">
    <location>
        <begin position="87"/>
        <end position="120"/>
    </location>
</feature>
<organism evidence="3 4">
    <name type="scientific">Halorientalis brevis</name>
    <dbReference type="NCBI Taxonomy" id="1126241"/>
    <lineage>
        <taxon>Archaea</taxon>
        <taxon>Methanobacteriati</taxon>
        <taxon>Methanobacteriota</taxon>
        <taxon>Stenosarchaea group</taxon>
        <taxon>Halobacteria</taxon>
        <taxon>Halobacteriales</taxon>
        <taxon>Haloarculaceae</taxon>
        <taxon>Halorientalis</taxon>
    </lineage>
</organism>
<feature type="transmembrane region" description="Helical" evidence="2">
    <location>
        <begin position="235"/>
        <end position="256"/>
    </location>
</feature>
<proteinExistence type="predicted"/>
<keyword evidence="2" id="KW-0472">Membrane</keyword>
<feature type="transmembrane region" description="Helical" evidence="2">
    <location>
        <begin position="141"/>
        <end position="169"/>
    </location>
</feature>
<name>A0ABD6CCH3_9EURY</name>
<keyword evidence="2" id="KW-1133">Transmembrane helix</keyword>
<dbReference type="InterPro" id="IPR055966">
    <property type="entry name" value="DUF7544"/>
</dbReference>
<feature type="transmembrane region" description="Helical" evidence="2">
    <location>
        <begin position="288"/>
        <end position="312"/>
    </location>
</feature>
<sequence>MSLYAVENVGDAIEATKSFLLPFDRSRWLRLALIVLFVGGGLGLQSPANFGTSSSDFADTEAGPSDEGFEPTEVPSDLPDPIPTDDVWLLIGVVIGVVILLGLVLGFIGSVMEFVFVESLSRDAVQIRRYFGRHWRAGLRLFGFRLGVSLLGFAAVGLVGAAIAVVFFGGVPTDPIPAQILGAILVLVPVMIVVFTLVALVNGFTTAFVVPVMLAEDRTVLGGWRRFWPTLRGQLKQFGVYVVVAFVLTIAISLIAATAMGIGAVSLLIPFALVGGIAFVAGGAHLSLAVGAVLVVLALLYVALLVALLALVQVPLQTFLRLYTLLILGDTNEEFDVIADLRADVRQ</sequence>
<dbReference type="RefSeq" id="WP_247380539.1">
    <property type="nucleotide sequence ID" value="NZ_JALLGV010000008.1"/>
</dbReference>
<feature type="transmembrane region" description="Helical" evidence="2">
    <location>
        <begin position="262"/>
        <end position="281"/>
    </location>
</feature>
<keyword evidence="4" id="KW-1185">Reference proteome</keyword>
<comment type="caution">
    <text evidence="3">The sequence shown here is derived from an EMBL/GenBank/DDBJ whole genome shotgun (WGS) entry which is preliminary data.</text>
</comment>
<evidence type="ECO:0000313" key="3">
    <source>
        <dbReference type="EMBL" id="MFD1587855.1"/>
    </source>
</evidence>
<dbReference type="EMBL" id="JBHUDJ010000006">
    <property type="protein sequence ID" value="MFD1587855.1"/>
    <property type="molecule type" value="Genomic_DNA"/>
</dbReference>
<keyword evidence="2" id="KW-0812">Transmembrane</keyword>
<feature type="transmembrane region" description="Helical" evidence="2">
    <location>
        <begin position="181"/>
        <end position="214"/>
    </location>
</feature>
<accession>A0ABD6CCH3</accession>
<protein>
    <recommendedName>
        <fullName evidence="5">Glycerophosphoryl diester phosphodiesterase membrane domain-containing protein</fullName>
    </recommendedName>
</protein>
<evidence type="ECO:0000256" key="1">
    <source>
        <dbReference type="SAM" id="MobiDB-lite"/>
    </source>
</evidence>
<dbReference type="AlphaFoldDB" id="A0ABD6CCH3"/>
<feature type="transmembrane region" description="Helical" evidence="2">
    <location>
        <begin position="28"/>
        <end position="48"/>
    </location>
</feature>
<dbReference type="Proteomes" id="UP001597119">
    <property type="component" value="Unassembled WGS sequence"/>
</dbReference>
<dbReference type="Pfam" id="PF24400">
    <property type="entry name" value="DUF7544"/>
    <property type="match status" value="1"/>
</dbReference>
<gene>
    <name evidence="3" type="ORF">ACFR9U_12765</name>
</gene>
<evidence type="ECO:0000256" key="2">
    <source>
        <dbReference type="SAM" id="Phobius"/>
    </source>
</evidence>
<feature type="region of interest" description="Disordered" evidence="1">
    <location>
        <begin position="55"/>
        <end position="76"/>
    </location>
</feature>
<evidence type="ECO:0000313" key="4">
    <source>
        <dbReference type="Proteomes" id="UP001597119"/>
    </source>
</evidence>